<dbReference type="PANTHER" id="PTHR30352:SF2">
    <property type="entry name" value="ANAEROBIC RIBONUCLEOSIDE-TRIPHOSPHATE REDUCTASE-ACTIVATING PROTEIN"/>
    <property type="match status" value="1"/>
</dbReference>
<evidence type="ECO:0000256" key="1">
    <source>
        <dbReference type="ARBA" id="ARBA00001966"/>
    </source>
</evidence>
<comment type="cofactor">
    <cofactor evidence="1">
        <name>[4Fe-4S] cluster</name>
        <dbReference type="ChEBI" id="CHEBI:49883"/>
    </cofactor>
</comment>
<dbReference type="KEGG" id="tfr:BR63_03460"/>
<evidence type="ECO:0000256" key="7">
    <source>
        <dbReference type="PIRNR" id="PIRNR000368"/>
    </source>
</evidence>
<dbReference type="SFLD" id="SFLDS00029">
    <property type="entry name" value="Radical_SAM"/>
    <property type="match status" value="1"/>
</dbReference>
<evidence type="ECO:0000313" key="8">
    <source>
        <dbReference type="EMBL" id="QNB45458.1"/>
    </source>
</evidence>
<sequence length="167" mass="19044">MLIRLAAPCTHESVVDGTGLRMVVWTQGCPHDCKGCHNPQTHDINGGFWVPVKRIIREFCSNERLFRMYHGITISGGEPFLQPEACAEIAKKIKNFGKSVWVYTGYTIEQLLAAKREDWLELLQYTDVLVDGPFIQEKRSLDLAFRGSSNQRIIPKQEFAKYARKTA</sequence>
<dbReference type="SFLD" id="SFLDF00299">
    <property type="entry name" value="anaerobic_ribonucleoside-triph"/>
    <property type="match status" value="1"/>
</dbReference>
<accession>A0A7G6E054</accession>
<keyword evidence="4" id="KW-0479">Metal-binding</keyword>
<dbReference type="OrthoDB" id="9782387at2"/>
<dbReference type="InterPro" id="IPR034457">
    <property type="entry name" value="Organic_radical-activating"/>
</dbReference>
<keyword evidence="6" id="KW-0411">Iron-sulfur</keyword>
<dbReference type="InterPro" id="IPR007197">
    <property type="entry name" value="rSAM"/>
</dbReference>
<keyword evidence="3" id="KW-0949">S-adenosyl-L-methionine</keyword>
<dbReference type="GO" id="GO:0051539">
    <property type="term" value="F:4 iron, 4 sulfur cluster binding"/>
    <property type="evidence" value="ECO:0007669"/>
    <property type="project" value="UniProtKB-KW"/>
</dbReference>
<evidence type="ECO:0000256" key="4">
    <source>
        <dbReference type="ARBA" id="ARBA00022723"/>
    </source>
</evidence>
<organism evidence="8 9">
    <name type="scientific">Thermanaerosceptrum fracticalcis</name>
    <dbReference type="NCBI Taxonomy" id="1712410"/>
    <lineage>
        <taxon>Bacteria</taxon>
        <taxon>Bacillati</taxon>
        <taxon>Bacillota</taxon>
        <taxon>Clostridia</taxon>
        <taxon>Eubacteriales</taxon>
        <taxon>Peptococcaceae</taxon>
        <taxon>Thermanaerosceptrum</taxon>
    </lineage>
</organism>
<dbReference type="GO" id="GO:0046872">
    <property type="term" value="F:metal ion binding"/>
    <property type="evidence" value="ECO:0007669"/>
    <property type="project" value="UniProtKB-KW"/>
</dbReference>
<dbReference type="SFLD" id="SFLDG01066">
    <property type="entry name" value="organic_radical-activating_enz"/>
    <property type="match status" value="1"/>
</dbReference>
<comment type="similarity">
    <text evidence="7">Belongs to the organic radical-activating enzymes family.</text>
</comment>
<dbReference type="GO" id="GO:0004748">
    <property type="term" value="F:ribonucleoside-diphosphate reductase activity, thioredoxin disulfide as acceptor"/>
    <property type="evidence" value="ECO:0007669"/>
    <property type="project" value="TreeGrafter"/>
</dbReference>
<evidence type="ECO:0000256" key="5">
    <source>
        <dbReference type="ARBA" id="ARBA00023004"/>
    </source>
</evidence>
<dbReference type="EMBL" id="CP045798">
    <property type="protein sequence ID" value="QNB45458.1"/>
    <property type="molecule type" value="Genomic_DNA"/>
</dbReference>
<dbReference type="Pfam" id="PF13353">
    <property type="entry name" value="Fer4_12"/>
    <property type="match status" value="1"/>
</dbReference>
<dbReference type="NCBIfam" id="TIGR02491">
    <property type="entry name" value="NrdG"/>
    <property type="match status" value="1"/>
</dbReference>
<dbReference type="CDD" id="cd01335">
    <property type="entry name" value="Radical_SAM"/>
    <property type="match status" value="1"/>
</dbReference>
<dbReference type="PANTHER" id="PTHR30352">
    <property type="entry name" value="PYRUVATE FORMATE-LYASE-ACTIVATING ENZYME"/>
    <property type="match status" value="1"/>
</dbReference>
<dbReference type="PIRSF" id="PIRSF000368">
    <property type="entry name" value="NrdG"/>
    <property type="match status" value="1"/>
</dbReference>
<keyword evidence="5" id="KW-0408">Iron</keyword>
<dbReference type="SFLD" id="SFLDG01063">
    <property type="entry name" value="activating_enzymes__group_1"/>
    <property type="match status" value="1"/>
</dbReference>
<evidence type="ECO:0000256" key="6">
    <source>
        <dbReference type="ARBA" id="ARBA00023014"/>
    </source>
</evidence>
<dbReference type="Proteomes" id="UP000515847">
    <property type="component" value="Chromosome"/>
</dbReference>
<dbReference type="Gene3D" id="3.20.20.70">
    <property type="entry name" value="Aldolase class I"/>
    <property type="match status" value="1"/>
</dbReference>
<evidence type="ECO:0000313" key="9">
    <source>
        <dbReference type="Proteomes" id="UP000515847"/>
    </source>
</evidence>
<dbReference type="InterPro" id="IPR012837">
    <property type="entry name" value="NrdG"/>
</dbReference>
<name>A0A7G6E054_THEFR</name>
<keyword evidence="9" id="KW-1185">Reference proteome</keyword>
<evidence type="ECO:0000256" key="2">
    <source>
        <dbReference type="ARBA" id="ARBA00022485"/>
    </source>
</evidence>
<dbReference type="SUPFAM" id="SSF102114">
    <property type="entry name" value="Radical SAM enzymes"/>
    <property type="match status" value="1"/>
</dbReference>
<keyword evidence="7" id="KW-0560">Oxidoreductase</keyword>
<dbReference type="AlphaFoldDB" id="A0A7G6E054"/>
<dbReference type="EC" id="1.97.1.-" evidence="7"/>
<comment type="function">
    <text evidence="7">Activation of anaerobic ribonucleoside-triphosphate reductase under anaerobic conditions by generation of an organic free radical, using S-adenosylmethionine and reduced flavodoxin as cosubstrates to produce 5'-deoxy-adenosine.</text>
</comment>
<dbReference type="GO" id="GO:0043365">
    <property type="term" value="F:[formate-C-acetyltransferase]-activating enzyme activity"/>
    <property type="evidence" value="ECO:0007669"/>
    <property type="project" value="InterPro"/>
</dbReference>
<dbReference type="InterPro" id="IPR058240">
    <property type="entry name" value="rSAM_sf"/>
</dbReference>
<proteinExistence type="inferred from homology"/>
<keyword evidence="2" id="KW-0004">4Fe-4S</keyword>
<gene>
    <name evidence="8" type="primary">nrdG</name>
    <name evidence="8" type="ORF">BR63_03460</name>
</gene>
<protein>
    <recommendedName>
        <fullName evidence="7">Anaerobic ribonucleoside-triphosphate reductase-activating protein</fullName>
        <ecNumber evidence="7">1.97.1.-</ecNumber>
    </recommendedName>
</protein>
<dbReference type="InterPro" id="IPR013785">
    <property type="entry name" value="Aldolase_TIM"/>
</dbReference>
<dbReference type="RefSeq" id="WP_034423109.1">
    <property type="nucleotide sequence ID" value="NZ_CP045798.1"/>
</dbReference>
<reference evidence="8 9" key="1">
    <citation type="journal article" date="2019" name="Front. Microbiol.">
        <title>Thermoanaerosceptrum fracticalcis gen. nov. sp. nov., a Novel Fumarate-Fermenting Microorganism From a Deep Fractured Carbonate Aquifer of the US Great Basin.</title>
        <authorList>
            <person name="Hamilton-Brehm S.D."/>
            <person name="Stewart L.E."/>
            <person name="Zavarin M."/>
            <person name="Caldwell M."/>
            <person name="Lawson P.A."/>
            <person name="Onstott T.C."/>
            <person name="Grzymski J."/>
            <person name="Neveux I."/>
            <person name="Lollar B.S."/>
            <person name="Russell C.E."/>
            <person name="Moser D.P."/>
        </authorList>
    </citation>
    <scope>NUCLEOTIDE SEQUENCE [LARGE SCALE GENOMIC DNA]</scope>
    <source>
        <strain evidence="8 9">DRI-13</strain>
    </source>
</reference>
<evidence type="ECO:0000256" key="3">
    <source>
        <dbReference type="ARBA" id="ARBA00022691"/>
    </source>
</evidence>